<evidence type="ECO:0000313" key="3">
    <source>
        <dbReference type="EMBL" id="CAJ2514252.1"/>
    </source>
</evidence>
<dbReference type="Proteomes" id="UP001295740">
    <property type="component" value="Unassembled WGS sequence"/>
</dbReference>
<evidence type="ECO:0000256" key="1">
    <source>
        <dbReference type="SAM" id="MobiDB-lite"/>
    </source>
</evidence>
<feature type="region of interest" description="Disordered" evidence="1">
    <location>
        <begin position="228"/>
        <end position="255"/>
    </location>
</feature>
<dbReference type="GO" id="GO:0008237">
    <property type="term" value="F:metallopeptidase activity"/>
    <property type="evidence" value="ECO:0007669"/>
    <property type="project" value="InterPro"/>
</dbReference>
<sequence length="318" mass="34552">MRHDVQLLPFGLLILRSVSAAPATLSSAILARDYTGYDQCSDDQKNKINQALSDAAVMARQHTVDRTKDGGDTETYRSSSAYTYYFQDDEFDTGVDKMLNAIGQQSQPPAPDSGKPGAGDPITLNQFTVHITCEDSPLCADAGAGTKSLMITDVKAAGDGFTPSMRFCPQFFKADEPRTKNNLDALPYTKNPSRRQSSWCKPGMKFSSFEVAGTTVLHELTHLNEAGNRAGLASNPDGGNTGGQTQGTADIYGTNGYSVDPETAARQLHTNWKNVIDNNLPQDQWPSYVEKLNAESYAASATEWWFMSTCAFDSIIGN</sequence>
<protein>
    <submittedName>
        <fullName evidence="3">Uu.00g023710.m01.CDS01</fullName>
    </submittedName>
</protein>
<feature type="signal peptide" evidence="2">
    <location>
        <begin position="1"/>
        <end position="20"/>
    </location>
</feature>
<keyword evidence="4" id="KW-1185">Reference proteome</keyword>
<evidence type="ECO:0000313" key="4">
    <source>
        <dbReference type="Proteomes" id="UP001295740"/>
    </source>
</evidence>
<name>A0AAI8YNZ4_9PEZI</name>
<feature type="chain" id="PRO_5042503311" evidence="2">
    <location>
        <begin position="21"/>
        <end position="318"/>
    </location>
</feature>
<proteinExistence type="predicted"/>
<dbReference type="EMBL" id="CAUWAG010000020">
    <property type="protein sequence ID" value="CAJ2514252.1"/>
    <property type="molecule type" value="Genomic_DNA"/>
</dbReference>
<dbReference type="AlphaFoldDB" id="A0AAI8YNZ4"/>
<comment type="caution">
    <text evidence="3">The sequence shown here is derived from an EMBL/GenBank/DDBJ whole genome shotgun (WGS) entry which is preliminary data.</text>
</comment>
<dbReference type="Gene3D" id="3.40.390.10">
    <property type="entry name" value="Collagenase (Catalytic Domain)"/>
    <property type="match status" value="1"/>
</dbReference>
<dbReference type="InterPro" id="IPR024079">
    <property type="entry name" value="MetalloPept_cat_dom_sf"/>
</dbReference>
<evidence type="ECO:0000256" key="2">
    <source>
        <dbReference type="SAM" id="SignalP"/>
    </source>
</evidence>
<accession>A0AAI8YNZ4</accession>
<organism evidence="3 4">
    <name type="scientific">Anthostomella pinea</name>
    <dbReference type="NCBI Taxonomy" id="933095"/>
    <lineage>
        <taxon>Eukaryota</taxon>
        <taxon>Fungi</taxon>
        <taxon>Dikarya</taxon>
        <taxon>Ascomycota</taxon>
        <taxon>Pezizomycotina</taxon>
        <taxon>Sordariomycetes</taxon>
        <taxon>Xylariomycetidae</taxon>
        <taxon>Xylariales</taxon>
        <taxon>Xylariaceae</taxon>
        <taxon>Anthostomella</taxon>
    </lineage>
</organism>
<reference evidence="3" key="1">
    <citation type="submission" date="2023-10" db="EMBL/GenBank/DDBJ databases">
        <authorList>
            <person name="Hackl T."/>
        </authorList>
    </citation>
    <scope>NUCLEOTIDE SEQUENCE</scope>
</reference>
<keyword evidence="2" id="KW-0732">Signal</keyword>
<gene>
    <name evidence="3" type="ORF">KHLLAP_LOCUS14720</name>
</gene>